<dbReference type="Proteomes" id="UP000292884">
    <property type="component" value="Unassembled WGS sequence"/>
</dbReference>
<feature type="chain" id="PRO_5021028775" description="Lipocalin-like domain-containing protein" evidence="1">
    <location>
        <begin position="21"/>
        <end position="144"/>
    </location>
</feature>
<evidence type="ECO:0000313" key="3">
    <source>
        <dbReference type="Proteomes" id="UP000292884"/>
    </source>
</evidence>
<dbReference type="PROSITE" id="PS51257">
    <property type="entry name" value="PROKAR_LIPOPROTEIN"/>
    <property type="match status" value="1"/>
</dbReference>
<gene>
    <name evidence="2" type="ORF">EZ428_20895</name>
</gene>
<feature type="signal peptide" evidence="1">
    <location>
        <begin position="1"/>
        <end position="20"/>
    </location>
</feature>
<dbReference type="EMBL" id="SJSK01000006">
    <property type="protein sequence ID" value="TCC88182.1"/>
    <property type="molecule type" value="Genomic_DNA"/>
</dbReference>
<sequence>MSKSKIAPILLAFTALAFYACKKEVLTDKQAALQQLVGRWPLKYKIRTIEDGFGIRKDTTAYNPVDTLVFSADGKYIQTNKTVIKSGTFTLDEAGESITFSGTPALTQKFNYIRTNTIGLVVSDETDATGYVKVRTLTIDELSK</sequence>
<dbReference type="OrthoDB" id="769553at2"/>
<keyword evidence="3" id="KW-1185">Reference proteome</keyword>
<proteinExistence type="predicted"/>
<accession>A0A4R0MPL9</accession>
<evidence type="ECO:0000313" key="2">
    <source>
        <dbReference type="EMBL" id="TCC88182.1"/>
    </source>
</evidence>
<evidence type="ECO:0008006" key="4">
    <source>
        <dbReference type="Google" id="ProtNLM"/>
    </source>
</evidence>
<organism evidence="2 3">
    <name type="scientific">Pedobacter frigiditerrae</name>
    <dbReference type="NCBI Taxonomy" id="2530452"/>
    <lineage>
        <taxon>Bacteria</taxon>
        <taxon>Pseudomonadati</taxon>
        <taxon>Bacteroidota</taxon>
        <taxon>Sphingobacteriia</taxon>
        <taxon>Sphingobacteriales</taxon>
        <taxon>Sphingobacteriaceae</taxon>
        <taxon>Pedobacter</taxon>
    </lineage>
</organism>
<evidence type="ECO:0000256" key="1">
    <source>
        <dbReference type="SAM" id="SignalP"/>
    </source>
</evidence>
<keyword evidence="1" id="KW-0732">Signal</keyword>
<name>A0A4R0MPL9_9SPHI</name>
<dbReference type="RefSeq" id="WP_131555155.1">
    <property type="nucleotide sequence ID" value="NZ_SJSK01000006.1"/>
</dbReference>
<protein>
    <recommendedName>
        <fullName evidence="4">Lipocalin-like domain-containing protein</fullName>
    </recommendedName>
</protein>
<dbReference type="AlphaFoldDB" id="A0A4R0MPL9"/>
<reference evidence="2 3" key="1">
    <citation type="submission" date="2019-02" db="EMBL/GenBank/DDBJ databases">
        <title>Pedobacter sp. RP-1-13 sp. nov., isolated from Arctic soil.</title>
        <authorList>
            <person name="Dahal R.H."/>
        </authorList>
    </citation>
    <scope>NUCLEOTIDE SEQUENCE [LARGE SCALE GENOMIC DNA]</scope>
    <source>
        <strain evidence="2 3">RP-1-13</strain>
    </source>
</reference>
<comment type="caution">
    <text evidence="2">The sequence shown here is derived from an EMBL/GenBank/DDBJ whole genome shotgun (WGS) entry which is preliminary data.</text>
</comment>